<evidence type="ECO:0000313" key="10">
    <source>
        <dbReference type="Proteomes" id="UP000217676"/>
    </source>
</evidence>
<evidence type="ECO:0000313" key="9">
    <source>
        <dbReference type="EMBL" id="BAU87818.1"/>
    </source>
</evidence>
<dbReference type="PANTHER" id="PTHR43133">
    <property type="entry name" value="RNA POLYMERASE ECF-TYPE SIGMA FACTO"/>
    <property type="match status" value="1"/>
</dbReference>
<accession>A0A169PHC4</accession>
<dbReference type="GO" id="GO:0003677">
    <property type="term" value="F:DNA binding"/>
    <property type="evidence" value="ECO:0007669"/>
    <property type="project" value="UniProtKB-KW"/>
</dbReference>
<feature type="domain" description="RNA polymerase sigma-70 region 2" evidence="7">
    <location>
        <begin position="30"/>
        <end position="64"/>
    </location>
</feature>
<dbReference type="Pfam" id="PF08281">
    <property type="entry name" value="Sigma70_r4_2"/>
    <property type="match status" value="1"/>
</dbReference>
<evidence type="ECO:0000256" key="6">
    <source>
        <dbReference type="SAM" id="MobiDB-lite"/>
    </source>
</evidence>
<reference evidence="9 10" key="1">
    <citation type="journal article" date="2016" name="Genome Announc.">
        <title>Complete Genome Sequence of Thiostrepton-Producing Streptomyces laurentii ATCC 31255.</title>
        <authorList>
            <person name="Doi K."/>
            <person name="Fujino Y."/>
            <person name="Nagayoshi Y."/>
            <person name="Ohshima T."/>
            <person name="Ogata S."/>
        </authorList>
    </citation>
    <scope>NUCLEOTIDE SEQUENCE [LARGE SCALE GENOMIC DNA]</scope>
    <source>
        <strain evidence="9 10">ATCC 31255</strain>
    </source>
</reference>
<feature type="compositionally biased region" description="Gly residues" evidence="6">
    <location>
        <begin position="78"/>
        <end position="92"/>
    </location>
</feature>
<feature type="region of interest" description="Disordered" evidence="6">
    <location>
        <begin position="65"/>
        <end position="102"/>
    </location>
</feature>
<dbReference type="EMBL" id="AP017424">
    <property type="protein sequence ID" value="BAU87818.1"/>
    <property type="molecule type" value="Genomic_DNA"/>
</dbReference>
<sequence length="216" mass="23049">MTVWAAPAPDQAGAHLPDERFTAAVRIRRQALLRYVLSLLPGDPQRAEDVVQETLLRAWLAARDDSGRGTGRPAPSAAGGGEGEGTEGGPGARAGAARTDPQEPSTAWLFTVARNLVIDWSRRDGVRPVLLASPAPDRAAPADDPARVDDRAEVVALLSPLSRRHREVLVYTYLLGSSGPDTARALVIPPGTVKSRLHHALREARNAAARNDRDCA</sequence>
<dbReference type="InterPro" id="IPR039425">
    <property type="entry name" value="RNA_pol_sigma-70-like"/>
</dbReference>
<dbReference type="SUPFAM" id="SSF88946">
    <property type="entry name" value="Sigma2 domain of RNA polymerase sigma factors"/>
    <property type="match status" value="2"/>
</dbReference>
<evidence type="ECO:0000259" key="8">
    <source>
        <dbReference type="Pfam" id="PF08281"/>
    </source>
</evidence>
<dbReference type="CDD" id="cd06171">
    <property type="entry name" value="Sigma70_r4"/>
    <property type="match status" value="1"/>
</dbReference>
<protein>
    <submittedName>
        <fullName evidence="9">RNA polymerase sigma factor sigK</fullName>
    </submittedName>
</protein>
<keyword evidence="5" id="KW-0804">Transcription</keyword>
<dbReference type="GO" id="GO:0006352">
    <property type="term" value="P:DNA-templated transcription initiation"/>
    <property type="evidence" value="ECO:0007669"/>
    <property type="project" value="InterPro"/>
</dbReference>
<organism evidence="9 10">
    <name type="scientific">Streptomyces laurentii</name>
    <dbReference type="NCBI Taxonomy" id="39478"/>
    <lineage>
        <taxon>Bacteria</taxon>
        <taxon>Bacillati</taxon>
        <taxon>Actinomycetota</taxon>
        <taxon>Actinomycetes</taxon>
        <taxon>Kitasatosporales</taxon>
        <taxon>Streptomycetaceae</taxon>
        <taxon>Streptomyces</taxon>
    </lineage>
</organism>
<proteinExistence type="inferred from homology"/>
<evidence type="ECO:0000259" key="7">
    <source>
        <dbReference type="Pfam" id="PF04542"/>
    </source>
</evidence>
<evidence type="ECO:0000256" key="1">
    <source>
        <dbReference type="ARBA" id="ARBA00010641"/>
    </source>
</evidence>
<evidence type="ECO:0000256" key="4">
    <source>
        <dbReference type="ARBA" id="ARBA00023125"/>
    </source>
</evidence>
<evidence type="ECO:0000256" key="5">
    <source>
        <dbReference type="ARBA" id="ARBA00023163"/>
    </source>
</evidence>
<evidence type="ECO:0000256" key="2">
    <source>
        <dbReference type="ARBA" id="ARBA00023015"/>
    </source>
</evidence>
<dbReference type="SUPFAM" id="SSF88659">
    <property type="entry name" value="Sigma3 and sigma4 domains of RNA polymerase sigma factors"/>
    <property type="match status" value="1"/>
</dbReference>
<dbReference type="PANTHER" id="PTHR43133:SF52">
    <property type="entry name" value="ECF RNA POLYMERASE SIGMA FACTOR SIGL"/>
    <property type="match status" value="1"/>
</dbReference>
<keyword evidence="3" id="KW-0731">Sigma factor</keyword>
<name>A0A169PHC4_STRLU</name>
<dbReference type="Proteomes" id="UP000217676">
    <property type="component" value="Chromosome"/>
</dbReference>
<evidence type="ECO:0000256" key="3">
    <source>
        <dbReference type="ARBA" id="ARBA00023082"/>
    </source>
</evidence>
<dbReference type="RefSeq" id="WP_359874875.1">
    <property type="nucleotide sequence ID" value="NZ_JBEYHT010000009.1"/>
</dbReference>
<gene>
    <name evidence="9" type="ORF">SLA_6952</name>
</gene>
<dbReference type="InterPro" id="IPR013324">
    <property type="entry name" value="RNA_pol_sigma_r3/r4-like"/>
</dbReference>
<feature type="domain" description="RNA polymerase sigma factor 70 region 4 type 2" evidence="8">
    <location>
        <begin position="153"/>
        <end position="202"/>
    </location>
</feature>
<dbReference type="InterPro" id="IPR036388">
    <property type="entry name" value="WH-like_DNA-bd_sf"/>
</dbReference>
<dbReference type="Gene3D" id="1.10.1740.10">
    <property type="match status" value="1"/>
</dbReference>
<keyword evidence="2" id="KW-0805">Transcription regulation</keyword>
<dbReference type="KEGG" id="slau:SLA_6952"/>
<dbReference type="InterPro" id="IPR007627">
    <property type="entry name" value="RNA_pol_sigma70_r2"/>
</dbReference>
<dbReference type="InterPro" id="IPR013325">
    <property type="entry name" value="RNA_pol_sigma_r2"/>
</dbReference>
<dbReference type="AlphaFoldDB" id="A0A169PHC4"/>
<dbReference type="Pfam" id="PF04542">
    <property type="entry name" value="Sigma70_r2"/>
    <property type="match status" value="1"/>
</dbReference>
<dbReference type="GO" id="GO:0016987">
    <property type="term" value="F:sigma factor activity"/>
    <property type="evidence" value="ECO:0007669"/>
    <property type="project" value="UniProtKB-KW"/>
</dbReference>
<dbReference type="InterPro" id="IPR013249">
    <property type="entry name" value="RNA_pol_sigma70_r4_t2"/>
</dbReference>
<dbReference type="Gene3D" id="1.10.10.10">
    <property type="entry name" value="Winged helix-like DNA-binding domain superfamily/Winged helix DNA-binding domain"/>
    <property type="match status" value="1"/>
</dbReference>
<keyword evidence="4" id="KW-0238">DNA-binding</keyword>
<keyword evidence="10" id="KW-1185">Reference proteome</keyword>
<comment type="similarity">
    <text evidence="1">Belongs to the sigma-70 factor family. ECF subfamily.</text>
</comment>